<dbReference type="Pfam" id="PF14753">
    <property type="entry name" value="FAM221"/>
    <property type="match status" value="2"/>
</dbReference>
<dbReference type="AlphaFoldDB" id="A0A1S3IYT5"/>
<feature type="compositionally biased region" description="Polar residues" evidence="2">
    <location>
        <begin position="1"/>
        <end position="10"/>
    </location>
</feature>
<dbReference type="KEGG" id="lak:106168548"/>
<dbReference type="InterPro" id="IPR026755">
    <property type="entry name" value="Fam221a/b"/>
</dbReference>
<reference evidence="4" key="2">
    <citation type="submission" date="2025-08" db="UniProtKB">
        <authorList>
            <consortium name="RefSeq"/>
        </authorList>
    </citation>
    <scope>IDENTIFICATION</scope>
</reference>
<sequence>MSRPTSNSPSKGAVAKKKPPSKVTHDASSENRVVPRSGNRAVVMTKSAGKAGPVIVKKETILAPKGYTMRPVVPAKNYDVVSFARAMNDDFAPRVQKLFEPETHAAIIAQRTGIYIGWRCPEFKHDCQRVGDMSKCFCGHLLGEHDKYTGRSIQVPCKFGGCPCKAFAWIPSRPEDIGEFWFQRRRDFDVTKWRAKCRCKHTHEAHAATGGRQCKAKGCSCFHFNSNFLCAACDRHWEDHETFFETEDMRKMNGLPYGEDYLPFAEMPNLRNAALTGDEYDESLYQALTTGQGRPAITSNPPADNNTPVPFGQNRSGFRPVYD</sequence>
<evidence type="ECO:0000313" key="3">
    <source>
        <dbReference type="Proteomes" id="UP000085678"/>
    </source>
</evidence>
<feature type="region of interest" description="Disordered" evidence="2">
    <location>
        <begin position="293"/>
        <end position="323"/>
    </location>
</feature>
<dbReference type="RefSeq" id="XP_013403146.1">
    <property type="nucleotide sequence ID" value="XM_013547692.1"/>
</dbReference>
<feature type="region of interest" description="Disordered" evidence="2">
    <location>
        <begin position="1"/>
        <end position="37"/>
    </location>
</feature>
<dbReference type="OrthoDB" id="196393at2759"/>
<reference evidence="4" key="1">
    <citation type="journal article" date="2015" name="Nat. Commun.">
        <title>The Lingula genome provides insights into brachiopod evolution and the origin of phosphate biomineralization.</title>
        <authorList>
            <person name="Luo Y.J."/>
            <person name="Takeuchi T."/>
            <person name="Koyanagi R."/>
            <person name="Yamada L."/>
            <person name="Kanda M."/>
            <person name="Khalturina M."/>
            <person name="Fujie M."/>
            <person name="Yamasaki S.I."/>
            <person name="Endo K."/>
            <person name="Satoh N."/>
        </authorList>
    </citation>
    <scope>NUCLEOTIDE SEQUENCE</scope>
</reference>
<dbReference type="PANTHER" id="PTHR31214:SF3">
    <property type="entry name" value="PROTEIN FAM221B"/>
    <property type="match status" value="1"/>
</dbReference>
<protein>
    <submittedName>
        <fullName evidence="4">Protein FAM221B</fullName>
    </submittedName>
</protein>
<evidence type="ECO:0000313" key="4">
    <source>
        <dbReference type="RefSeq" id="XP_013403146.1"/>
    </source>
</evidence>
<feature type="compositionally biased region" description="Polar residues" evidence="2">
    <location>
        <begin position="293"/>
        <end position="316"/>
    </location>
</feature>
<evidence type="ECO:0000256" key="1">
    <source>
        <dbReference type="ARBA" id="ARBA00011026"/>
    </source>
</evidence>
<comment type="similarity">
    <text evidence="1">Belongs to the FAM221 family.</text>
</comment>
<organism evidence="3 4">
    <name type="scientific">Lingula anatina</name>
    <name type="common">Brachiopod</name>
    <name type="synonym">Lingula unguis</name>
    <dbReference type="NCBI Taxonomy" id="7574"/>
    <lineage>
        <taxon>Eukaryota</taxon>
        <taxon>Metazoa</taxon>
        <taxon>Spiralia</taxon>
        <taxon>Lophotrochozoa</taxon>
        <taxon>Brachiopoda</taxon>
        <taxon>Linguliformea</taxon>
        <taxon>Lingulata</taxon>
        <taxon>Lingulida</taxon>
        <taxon>Linguloidea</taxon>
        <taxon>Lingulidae</taxon>
        <taxon>Lingula</taxon>
    </lineage>
</organism>
<keyword evidence="3" id="KW-1185">Reference proteome</keyword>
<proteinExistence type="inferred from homology"/>
<name>A0A1S3IYT5_LINAN</name>
<evidence type="ECO:0000256" key="2">
    <source>
        <dbReference type="SAM" id="MobiDB-lite"/>
    </source>
</evidence>
<dbReference type="InParanoid" id="A0A1S3IYT5"/>
<gene>
    <name evidence="4" type="primary">LOC106168548</name>
</gene>
<dbReference type="PANTHER" id="PTHR31214">
    <property type="entry name" value="PROTEIN FAM221A-RELATED"/>
    <property type="match status" value="1"/>
</dbReference>
<accession>A0A1S3IYT5</accession>
<dbReference type="GeneID" id="106168548"/>
<dbReference type="Proteomes" id="UP000085678">
    <property type="component" value="Unplaced"/>
</dbReference>